<comment type="caution">
    <text evidence="1">The sequence shown here is derived from an EMBL/GenBank/DDBJ whole genome shotgun (WGS) entry which is preliminary data.</text>
</comment>
<dbReference type="EMBL" id="JABZSJ010000002">
    <property type="protein sequence ID" value="MBF1383413.1"/>
    <property type="molecule type" value="Genomic_DNA"/>
</dbReference>
<protein>
    <submittedName>
        <fullName evidence="1">Cytidylate kinase-like family protein</fullName>
    </submittedName>
</protein>
<reference evidence="1" key="1">
    <citation type="submission" date="2020-04" db="EMBL/GenBank/DDBJ databases">
        <title>Deep metagenomics examines the oral microbiome during advanced dental caries in children, revealing novel taxa and co-occurrences with host molecules.</title>
        <authorList>
            <person name="Baker J.L."/>
            <person name="Morton J.T."/>
            <person name="Dinis M."/>
            <person name="Alvarez R."/>
            <person name="Tran N.C."/>
            <person name="Knight R."/>
            <person name="Edlund A."/>
        </authorList>
    </citation>
    <scope>NUCLEOTIDE SEQUENCE</scope>
    <source>
        <strain evidence="1">JCVI_44_bin.5</strain>
    </source>
</reference>
<dbReference type="Gene3D" id="3.40.50.300">
    <property type="entry name" value="P-loop containing nucleotide triphosphate hydrolases"/>
    <property type="match status" value="1"/>
</dbReference>
<proteinExistence type="predicted"/>
<evidence type="ECO:0000313" key="2">
    <source>
        <dbReference type="Proteomes" id="UP000771736"/>
    </source>
</evidence>
<dbReference type="GO" id="GO:0016301">
    <property type="term" value="F:kinase activity"/>
    <property type="evidence" value="ECO:0007669"/>
    <property type="project" value="UniProtKB-KW"/>
</dbReference>
<dbReference type="RefSeq" id="WP_273158213.1">
    <property type="nucleotide sequence ID" value="NZ_CALCFI010000023.1"/>
</dbReference>
<keyword evidence="1" id="KW-0418">Kinase</keyword>
<dbReference type="AlphaFoldDB" id="A0A930HKL0"/>
<sequence length="199" mass="22981">MIITIARQSGCGALHIGEKLSAIYGIPFYTRKGLLEMAKEKGVLEEMDDFFEERPVDELIFAIAQFDEEPEMVNCKAFKILSELIGTQDCIIIGRCGNYIFRERKDLVSVFLKGSLEDRITAMAKEHNVSRAEAEEIVNELDENRVRFHKYYTGKKWGDASDYDLCFDSIRLGTDRSVDFIEQYIREIDLKLPHQNETH</sequence>
<evidence type="ECO:0000313" key="1">
    <source>
        <dbReference type="EMBL" id="MBF1383413.1"/>
    </source>
</evidence>
<dbReference type="Pfam" id="PF13189">
    <property type="entry name" value="Cytidylate_kin2"/>
    <property type="match status" value="1"/>
</dbReference>
<gene>
    <name evidence="1" type="ORF">HXN26_00930</name>
</gene>
<dbReference type="InterPro" id="IPR027417">
    <property type="entry name" value="P-loop_NTPase"/>
</dbReference>
<keyword evidence="1" id="KW-0808">Transferase</keyword>
<name>A0A930HKL0_9BACT</name>
<dbReference type="Proteomes" id="UP000771736">
    <property type="component" value="Unassembled WGS sequence"/>
</dbReference>
<accession>A0A930HKL0</accession>
<organism evidence="1 2">
    <name type="scientific">Prevotella aurantiaca</name>
    <dbReference type="NCBI Taxonomy" id="596085"/>
    <lineage>
        <taxon>Bacteria</taxon>
        <taxon>Pseudomonadati</taxon>
        <taxon>Bacteroidota</taxon>
        <taxon>Bacteroidia</taxon>
        <taxon>Bacteroidales</taxon>
        <taxon>Prevotellaceae</taxon>
        <taxon>Prevotella</taxon>
    </lineage>
</organism>